<sequence>MHPIQRVGQPTHPRRPMGFTSAWALGVGTMVGAGIFSLSADAARYAGPGAILSYVIAGAGALVLAVNFGYLATIHPVSGGPYVYIRDTLGSTAAFVAGWQLWVGMGLSTSFYCLGFARYLTYFVTAPEYLTAPACVLAVAAVNAMGPRVASALQNLSVAILLIVMGGFMLTGVLRVDPAFYAPLLPYGWPGVLDAVPLVFTSYLGFEMVAQAAGAIQDPRRTVPRAMVASVLAVTALYAGVMAVSVGVVHHVDLATSPTPLAEVARRLAGRGGAAAVALGGLVATLSSANGSMLASLELGGAMWADGLLPRWLTGGSSGAGRAVGWRPSSVRLGMVAIAVAIAGTWVGRLDWLARGVGVLHFLPFSVVPLALLHVLGAPEAARTRPSEAWAARAWAVSATAVMGLLLRRIDPLDLWVAATLTLPGVLWLWRRR</sequence>
<feature type="transmembrane region" description="Helical" evidence="6">
    <location>
        <begin position="21"/>
        <end position="39"/>
    </location>
</feature>
<organism evidence="7 8">
    <name type="scientific">Geochorda subterranea</name>
    <dbReference type="NCBI Taxonomy" id="3109564"/>
    <lineage>
        <taxon>Bacteria</taxon>
        <taxon>Bacillati</taxon>
        <taxon>Bacillota</taxon>
        <taxon>Limnochordia</taxon>
        <taxon>Limnochordales</taxon>
        <taxon>Geochordaceae</taxon>
        <taxon>Geochorda</taxon>
    </lineage>
</organism>
<dbReference type="PIRSF" id="PIRSF006060">
    <property type="entry name" value="AA_transporter"/>
    <property type="match status" value="1"/>
</dbReference>
<evidence type="ECO:0000313" key="8">
    <source>
        <dbReference type="Proteomes" id="UP001333102"/>
    </source>
</evidence>
<keyword evidence="4 6" id="KW-1133">Transmembrane helix</keyword>
<evidence type="ECO:0000256" key="6">
    <source>
        <dbReference type="SAM" id="Phobius"/>
    </source>
</evidence>
<keyword evidence="2" id="KW-1003">Cell membrane</keyword>
<evidence type="ECO:0000313" key="7">
    <source>
        <dbReference type="EMBL" id="WRP14687.1"/>
    </source>
</evidence>
<name>A0ABZ1BPF1_9FIRM</name>
<feature type="transmembrane region" description="Helical" evidence="6">
    <location>
        <begin position="228"/>
        <end position="248"/>
    </location>
</feature>
<gene>
    <name evidence="7" type="ORF">VLY81_00515</name>
</gene>
<keyword evidence="8" id="KW-1185">Reference proteome</keyword>
<feature type="transmembrane region" description="Helical" evidence="6">
    <location>
        <begin position="51"/>
        <end position="72"/>
    </location>
</feature>
<evidence type="ECO:0000256" key="3">
    <source>
        <dbReference type="ARBA" id="ARBA00022692"/>
    </source>
</evidence>
<accession>A0ABZ1BPF1</accession>
<dbReference type="PANTHER" id="PTHR42770">
    <property type="entry name" value="AMINO ACID TRANSPORTER-RELATED"/>
    <property type="match status" value="1"/>
</dbReference>
<feature type="transmembrane region" description="Helical" evidence="6">
    <location>
        <begin position="93"/>
        <end position="117"/>
    </location>
</feature>
<dbReference type="InterPro" id="IPR002293">
    <property type="entry name" value="AA/rel_permease1"/>
</dbReference>
<dbReference type="Gene3D" id="1.20.1740.10">
    <property type="entry name" value="Amino acid/polyamine transporter I"/>
    <property type="match status" value="1"/>
</dbReference>
<dbReference type="RefSeq" id="WP_324669055.1">
    <property type="nucleotide sequence ID" value="NZ_CP141614.1"/>
</dbReference>
<reference evidence="8" key="1">
    <citation type="submission" date="2023-12" db="EMBL/GenBank/DDBJ databases">
        <title>Novel isolates from deep terrestrial aquifers shed light on the physiology and ecology of the class Limnochordia.</title>
        <authorList>
            <person name="Karnachuk O.V."/>
            <person name="Lukina A.P."/>
            <person name="Avakyan M.R."/>
            <person name="Kadnikov V."/>
            <person name="Begmatov S."/>
            <person name="Beletsky A.V."/>
            <person name="Mardanov A.V."/>
            <person name="Ravin N.V."/>
        </authorList>
    </citation>
    <scope>NUCLEOTIDE SEQUENCE [LARGE SCALE GENOMIC DNA]</scope>
    <source>
        <strain evidence="8">LN</strain>
    </source>
</reference>
<dbReference type="EMBL" id="CP141614">
    <property type="protein sequence ID" value="WRP14687.1"/>
    <property type="molecule type" value="Genomic_DNA"/>
</dbReference>
<dbReference type="Proteomes" id="UP001333102">
    <property type="component" value="Chromosome"/>
</dbReference>
<feature type="transmembrane region" description="Helical" evidence="6">
    <location>
        <begin position="413"/>
        <end position="430"/>
    </location>
</feature>
<keyword evidence="3 6" id="KW-0812">Transmembrane</keyword>
<feature type="transmembrane region" description="Helical" evidence="6">
    <location>
        <begin position="330"/>
        <end position="347"/>
    </location>
</feature>
<evidence type="ECO:0000256" key="5">
    <source>
        <dbReference type="ARBA" id="ARBA00023136"/>
    </source>
</evidence>
<evidence type="ECO:0000256" key="1">
    <source>
        <dbReference type="ARBA" id="ARBA00004651"/>
    </source>
</evidence>
<feature type="transmembrane region" description="Helical" evidence="6">
    <location>
        <begin position="158"/>
        <end position="176"/>
    </location>
</feature>
<evidence type="ECO:0000256" key="4">
    <source>
        <dbReference type="ARBA" id="ARBA00022989"/>
    </source>
</evidence>
<dbReference type="InterPro" id="IPR050367">
    <property type="entry name" value="APC_superfamily"/>
</dbReference>
<evidence type="ECO:0000256" key="2">
    <source>
        <dbReference type="ARBA" id="ARBA00022475"/>
    </source>
</evidence>
<dbReference type="PANTHER" id="PTHR42770:SF7">
    <property type="entry name" value="MEMBRANE PROTEIN"/>
    <property type="match status" value="1"/>
</dbReference>
<proteinExistence type="predicted"/>
<protein>
    <submittedName>
        <fullName evidence="7">APC family permease</fullName>
    </submittedName>
</protein>
<comment type="subcellular location">
    <subcellularLocation>
        <location evidence="1">Cell membrane</location>
        <topology evidence="1">Multi-pass membrane protein</topology>
    </subcellularLocation>
</comment>
<dbReference type="Pfam" id="PF13520">
    <property type="entry name" value="AA_permease_2"/>
    <property type="match status" value="1"/>
</dbReference>
<keyword evidence="5 6" id="KW-0472">Membrane</keyword>
<feature type="transmembrane region" description="Helical" evidence="6">
    <location>
        <begin position="359"/>
        <end position="378"/>
    </location>
</feature>